<gene>
    <name evidence="2" type="ORF">VNO77_21165</name>
</gene>
<dbReference type="PANTHER" id="PTHR35546">
    <property type="entry name" value="F-BOX PROTEIN INTERACTION DOMAIN PROTEIN-RELATED"/>
    <property type="match status" value="1"/>
</dbReference>
<evidence type="ECO:0000259" key="1">
    <source>
        <dbReference type="PROSITE" id="PS50181"/>
    </source>
</evidence>
<organism evidence="2 3">
    <name type="scientific">Canavalia gladiata</name>
    <name type="common">Sword bean</name>
    <name type="synonym">Dolichos gladiatus</name>
    <dbReference type="NCBI Taxonomy" id="3824"/>
    <lineage>
        <taxon>Eukaryota</taxon>
        <taxon>Viridiplantae</taxon>
        <taxon>Streptophyta</taxon>
        <taxon>Embryophyta</taxon>
        <taxon>Tracheophyta</taxon>
        <taxon>Spermatophyta</taxon>
        <taxon>Magnoliopsida</taxon>
        <taxon>eudicotyledons</taxon>
        <taxon>Gunneridae</taxon>
        <taxon>Pentapetalae</taxon>
        <taxon>rosids</taxon>
        <taxon>fabids</taxon>
        <taxon>Fabales</taxon>
        <taxon>Fabaceae</taxon>
        <taxon>Papilionoideae</taxon>
        <taxon>50 kb inversion clade</taxon>
        <taxon>NPAAA clade</taxon>
        <taxon>indigoferoid/millettioid clade</taxon>
        <taxon>Phaseoleae</taxon>
        <taxon>Canavalia</taxon>
    </lineage>
</organism>
<dbReference type="EMBL" id="JAYMYQ010000004">
    <property type="protein sequence ID" value="KAK7340462.1"/>
    <property type="molecule type" value="Genomic_DNA"/>
</dbReference>
<dbReference type="PROSITE" id="PS50181">
    <property type="entry name" value="FBOX"/>
    <property type="match status" value="1"/>
</dbReference>
<feature type="domain" description="F-box" evidence="1">
    <location>
        <begin position="14"/>
        <end position="60"/>
    </location>
</feature>
<evidence type="ECO:0000313" key="3">
    <source>
        <dbReference type="Proteomes" id="UP001367508"/>
    </source>
</evidence>
<dbReference type="SUPFAM" id="SSF81383">
    <property type="entry name" value="F-box domain"/>
    <property type="match status" value="1"/>
</dbReference>
<comment type="caution">
    <text evidence="2">The sequence shown here is derived from an EMBL/GenBank/DDBJ whole genome shotgun (WGS) entry which is preliminary data.</text>
</comment>
<dbReference type="PANTHER" id="PTHR35546:SF130">
    <property type="entry name" value="EXPRESSED PROTEIN"/>
    <property type="match status" value="1"/>
</dbReference>
<evidence type="ECO:0000313" key="2">
    <source>
        <dbReference type="EMBL" id="KAK7340462.1"/>
    </source>
</evidence>
<dbReference type="InterPro" id="IPR056592">
    <property type="entry name" value="Beta-prop_At3g26010-like"/>
</dbReference>
<dbReference type="SMART" id="SM00256">
    <property type="entry name" value="FBOX"/>
    <property type="match status" value="1"/>
</dbReference>
<dbReference type="Proteomes" id="UP001367508">
    <property type="component" value="Unassembled WGS sequence"/>
</dbReference>
<proteinExistence type="predicted"/>
<accession>A0AAN9LV18</accession>
<dbReference type="Gene3D" id="1.20.1280.50">
    <property type="match status" value="1"/>
</dbReference>
<protein>
    <recommendedName>
        <fullName evidence="1">F-box domain-containing protein</fullName>
    </recommendedName>
</protein>
<dbReference type="AlphaFoldDB" id="A0AAN9LV18"/>
<dbReference type="InterPro" id="IPR036047">
    <property type="entry name" value="F-box-like_dom_sf"/>
</dbReference>
<sequence length="404" mass="47663">MAEIMCHNKSHSKPTTIEDLNDELLIEILHRFPLPFLLQCKSVNKRFLSVISDPHFFNPRLIQPRAFENHTLFPLLFHFYSGFNYHKKILFCLDSKNQTHILMDSYFLPPFWHQDRDRFRVKATHRDLVLCSTHNNFYIHYFVCNPFTKRHVVLPQTPKSHAQEFARVGFINDQCRSRFRVVHIPVVCFENVSSFQVHVFSSETGEWRVSNVDVPRAVLMSDSYPTNVIVYKGALLWWMKEHGFLVCDDPFDGWDSKWRIVRNSCAVFYGSRRWDICNGVCNGRVKTFAFKATRLESIVYRLDDDFHKTTWSCSEYRFNLEDAVRDHELVKGVGVNNMKLLAFHPQCEYIIYFYSSRSIFLYKCNNRKLETLYTVEDEGEDLHVLGNALPLVLPEWPTPIPTLK</sequence>
<name>A0AAN9LV18_CANGL</name>
<reference evidence="2 3" key="1">
    <citation type="submission" date="2024-01" db="EMBL/GenBank/DDBJ databases">
        <title>The genomes of 5 underutilized Papilionoideae crops provide insights into root nodulation and disease resistanc.</title>
        <authorList>
            <person name="Jiang F."/>
        </authorList>
    </citation>
    <scope>NUCLEOTIDE SEQUENCE [LARGE SCALE GENOMIC DNA]</scope>
    <source>
        <strain evidence="2">LVBAO_FW01</strain>
        <tissue evidence="2">Leaves</tissue>
    </source>
</reference>
<keyword evidence="3" id="KW-1185">Reference proteome</keyword>
<dbReference type="Pfam" id="PF00646">
    <property type="entry name" value="F-box"/>
    <property type="match status" value="1"/>
</dbReference>
<dbReference type="InterPro" id="IPR001810">
    <property type="entry name" value="F-box_dom"/>
</dbReference>
<dbReference type="InterPro" id="IPR055290">
    <property type="entry name" value="At3g26010-like"/>
</dbReference>
<dbReference type="Pfam" id="PF24750">
    <property type="entry name" value="b-prop_At3g26010-like"/>
    <property type="match status" value="1"/>
</dbReference>